<organism evidence="5">
    <name type="scientific">Petromyzon marinus</name>
    <name type="common">Sea lamprey</name>
    <dbReference type="NCBI Taxonomy" id="7757"/>
    <lineage>
        <taxon>Eukaryota</taxon>
        <taxon>Metazoa</taxon>
        <taxon>Chordata</taxon>
        <taxon>Craniata</taxon>
        <taxon>Vertebrata</taxon>
        <taxon>Cyclostomata</taxon>
        <taxon>Hyperoartia</taxon>
        <taxon>Petromyzontiformes</taxon>
        <taxon>Petromyzontidae</taxon>
        <taxon>Petromyzon</taxon>
    </lineage>
</organism>
<proteinExistence type="predicted"/>
<evidence type="ECO:0000256" key="3">
    <source>
        <dbReference type="SAM" id="MobiDB-lite"/>
    </source>
</evidence>
<reference evidence="5" key="1">
    <citation type="submission" date="2025-08" db="UniProtKB">
        <authorList>
            <consortium name="Ensembl"/>
        </authorList>
    </citation>
    <scope>IDENTIFICATION</scope>
</reference>
<dbReference type="HOGENOM" id="CLU_009051_9_0_1"/>
<keyword evidence="1" id="KW-0325">Glycoprotein</keyword>
<dbReference type="SMART" id="SM00630">
    <property type="entry name" value="Sema"/>
    <property type="match status" value="1"/>
</dbReference>
<name>S4RU22_PETMA</name>
<dbReference type="GO" id="GO:0030335">
    <property type="term" value="P:positive regulation of cell migration"/>
    <property type="evidence" value="ECO:0007669"/>
    <property type="project" value="TreeGrafter"/>
</dbReference>
<dbReference type="GO" id="GO:0045499">
    <property type="term" value="F:chemorepellent activity"/>
    <property type="evidence" value="ECO:0007669"/>
    <property type="project" value="TreeGrafter"/>
</dbReference>
<dbReference type="GO" id="GO:0030215">
    <property type="term" value="F:semaphorin receptor binding"/>
    <property type="evidence" value="ECO:0007669"/>
    <property type="project" value="InterPro"/>
</dbReference>
<dbReference type="GO" id="GO:0007411">
    <property type="term" value="P:axon guidance"/>
    <property type="evidence" value="ECO:0007669"/>
    <property type="project" value="TreeGrafter"/>
</dbReference>
<dbReference type="Ensembl" id="ENSPMAT00000008751.1">
    <property type="protein sequence ID" value="ENSPMAP00000008712.1"/>
    <property type="gene ID" value="ENSPMAG00000007914.1"/>
</dbReference>
<dbReference type="AlphaFoldDB" id="S4RU22"/>
<dbReference type="Gene3D" id="2.130.10.10">
    <property type="entry name" value="YVTN repeat-like/Quinoprotein amine dehydrogenase"/>
    <property type="match status" value="1"/>
</dbReference>
<dbReference type="STRING" id="7757.ENSPMAP00000008712"/>
<accession>S4RU22</accession>
<dbReference type="GO" id="GO:0005886">
    <property type="term" value="C:plasma membrane"/>
    <property type="evidence" value="ECO:0007669"/>
    <property type="project" value="TreeGrafter"/>
</dbReference>
<dbReference type="PANTHER" id="PTHR11036">
    <property type="entry name" value="SEMAPHORIN"/>
    <property type="match status" value="1"/>
</dbReference>
<dbReference type="OMA" id="RTHNICI"/>
<dbReference type="InterPro" id="IPR036352">
    <property type="entry name" value="Semap_dom_sf"/>
</dbReference>
<feature type="domain" description="Sema" evidence="4">
    <location>
        <begin position="1"/>
        <end position="392"/>
    </location>
</feature>
<protein>
    <recommendedName>
        <fullName evidence="4">Sema domain-containing protein</fullName>
    </recommendedName>
</protein>
<feature type="region of interest" description="Disordered" evidence="3">
    <location>
        <begin position="319"/>
        <end position="348"/>
    </location>
</feature>
<evidence type="ECO:0000259" key="4">
    <source>
        <dbReference type="PROSITE" id="PS51004"/>
    </source>
</evidence>
<comment type="caution">
    <text evidence="2">Lacks conserved residue(s) required for the propagation of feature annotation.</text>
</comment>
<dbReference type="PANTHER" id="PTHR11036:SF39">
    <property type="entry name" value="SEMAPHORIN-5B"/>
    <property type="match status" value="1"/>
</dbReference>
<dbReference type="PROSITE" id="PS51004">
    <property type="entry name" value="SEMA"/>
    <property type="match status" value="1"/>
</dbReference>
<sequence length="392" mass="42455">PWLSSFSFPGAEGYSQLSLYPPRAQLLVGARNHLFRLNLSSLAVVQSVEWRSDESTIRACISKGRSVDECQNYPKVLLVRGKHVFACGTNAFSPVCARRQAEDLSVTHERVSGVARCPYDPRHHSAALLTPRGELYAATVMDFSGRDPAIYRSLGGLPPLRTAQYNSRWLHDPSFVSVYDIGHFAYFFFRERAVGEATECPNGAGGGIGGAGGGVVSRVARVCKNDQGGRYLLEGTWTTFSKARLDCSSPGEAGGGGGGGGSGVATTYEHLRSTFYLPEQDLVYAVLSTRVSSIEVSAVCAFNLTAIQRAFSGPFAYQEHPRGPWSHRQNPDPNFQCGTASGEEEEGTGVSLEDRHKQVLMQGVVRSATGTPLYADIVQGKEALYHVMYLAT</sequence>
<dbReference type="GO" id="GO:0001755">
    <property type="term" value="P:neural crest cell migration"/>
    <property type="evidence" value="ECO:0007669"/>
    <property type="project" value="TreeGrafter"/>
</dbReference>
<dbReference type="Pfam" id="PF01403">
    <property type="entry name" value="Sema"/>
    <property type="match status" value="1"/>
</dbReference>
<dbReference type="SUPFAM" id="SSF101912">
    <property type="entry name" value="Sema domain"/>
    <property type="match status" value="1"/>
</dbReference>
<reference evidence="5" key="2">
    <citation type="submission" date="2025-09" db="UniProtKB">
        <authorList>
            <consortium name="Ensembl"/>
        </authorList>
    </citation>
    <scope>IDENTIFICATION</scope>
</reference>
<dbReference type="InterPro" id="IPR015943">
    <property type="entry name" value="WD40/YVTN_repeat-like_dom_sf"/>
</dbReference>
<evidence type="ECO:0000313" key="5">
    <source>
        <dbReference type="Ensembl" id="ENSPMAP00000008712.1"/>
    </source>
</evidence>
<dbReference type="GeneTree" id="ENSGT00940000156712"/>
<dbReference type="GO" id="GO:0071526">
    <property type="term" value="P:semaphorin-plexin signaling pathway"/>
    <property type="evidence" value="ECO:0007669"/>
    <property type="project" value="TreeGrafter"/>
</dbReference>
<dbReference type="InterPro" id="IPR027231">
    <property type="entry name" value="Semaphorin"/>
</dbReference>
<dbReference type="InterPro" id="IPR001627">
    <property type="entry name" value="Semap_dom"/>
</dbReference>
<evidence type="ECO:0000256" key="1">
    <source>
        <dbReference type="ARBA" id="ARBA00023180"/>
    </source>
</evidence>
<evidence type="ECO:0000256" key="2">
    <source>
        <dbReference type="PROSITE-ProRule" id="PRU00352"/>
    </source>
</evidence>
<feature type="compositionally biased region" description="Polar residues" evidence="3">
    <location>
        <begin position="327"/>
        <end position="337"/>
    </location>
</feature>